<evidence type="ECO:0000313" key="11">
    <source>
        <dbReference type="Proteomes" id="UP001500630"/>
    </source>
</evidence>
<evidence type="ECO:0000256" key="6">
    <source>
        <dbReference type="ARBA" id="ARBA00023136"/>
    </source>
</evidence>
<comment type="caution">
    <text evidence="10">The sequence shown here is derived from an EMBL/GenBank/DDBJ whole genome shotgun (WGS) entry which is preliminary data.</text>
</comment>
<keyword evidence="6 7" id="KW-0472">Membrane</keyword>
<feature type="transmembrane region" description="Helical" evidence="7">
    <location>
        <begin position="145"/>
        <end position="174"/>
    </location>
</feature>
<evidence type="ECO:0000256" key="1">
    <source>
        <dbReference type="ARBA" id="ARBA00004651"/>
    </source>
</evidence>
<gene>
    <name evidence="10" type="ORF">GCM10022419_090940</name>
</gene>
<feature type="transmembrane region" description="Helical" evidence="7">
    <location>
        <begin position="218"/>
        <end position="238"/>
    </location>
</feature>
<evidence type="ECO:0000256" key="5">
    <source>
        <dbReference type="ARBA" id="ARBA00022989"/>
    </source>
</evidence>
<evidence type="ECO:0000259" key="9">
    <source>
        <dbReference type="PROSITE" id="PS50928"/>
    </source>
</evidence>
<feature type="domain" description="ABC transmembrane type-1" evidence="9">
    <location>
        <begin position="96"/>
        <end position="277"/>
    </location>
</feature>
<feature type="transmembrane region" description="Helical" evidence="7">
    <location>
        <begin position="258"/>
        <end position="280"/>
    </location>
</feature>
<feature type="region of interest" description="Disordered" evidence="8">
    <location>
        <begin position="1"/>
        <end position="30"/>
    </location>
</feature>
<accession>A0ABP6YYH0</accession>
<dbReference type="Pfam" id="PF00528">
    <property type="entry name" value="BPD_transp_1"/>
    <property type="match status" value="1"/>
</dbReference>
<dbReference type="InterPro" id="IPR035906">
    <property type="entry name" value="MetI-like_sf"/>
</dbReference>
<dbReference type="Proteomes" id="UP001500630">
    <property type="component" value="Unassembled WGS sequence"/>
</dbReference>
<name>A0ABP6YYH0_9ACTN</name>
<keyword evidence="11" id="KW-1185">Reference proteome</keyword>
<dbReference type="EMBL" id="BAABDQ010000028">
    <property type="protein sequence ID" value="GAA3593726.1"/>
    <property type="molecule type" value="Genomic_DNA"/>
</dbReference>
<keyword evidence="4 7" id="KW-0812">Transmembrane</keyword>
<dbReference type="Gene3D" id="1.10.3720.10">
    <property type="entry name" value="MetI-like"/>
    <property type="match status" value="1"/>
</dbReference>
<keyword evidence="5 7" id="KW-1133">Transmembrane helix</keyword>
<feature type="transmembrane region" description="Helical" evidence="7">
    <location>
        <begin position="105"/>
        <end position="125"/>
    </location>
</feature>
<organism evidence="10 11">
    <name type="scientific">Nonomuraea rosea</name>
    <dbReference type="NCBI Taxonomy" id="638574"/>
    <lineage>
        <taxon>Bacteria</taxon>
        <taxon>Bacillati</taxon>
        <taxon>Actinomycetota</taxon>
        <taxon>Actinomycetes</taxon>
        <taxon>Streptosporangiales</taxon>
        <taxon>Streptosporangiaceae</taxon>
        <taxon>Nonomuraea</taxon>
    </lineage>
</organism>
<keyword evidence="2 7" id="KW-0813">Transport</keyword>
<feature type="compositionally biased region" description="Basic residues" evidence="8">
    <location>
        <begin position="21"/>
        <end position="30"/>
    </location>
</feature>
<proteinExistence type="inferred from homology"/>
<evidence type="ECO:0000256" key="4">
    <source>
        <dbReference type="ARBA" id="ARBA00022692"/>
    </source>
</evidence>
<dbReference type="RefSeq" id="WP_345572157.1">
    <property type="nucleotide sequence ID" value="NZ_BAABDQ010000028.1"/>
</dbReference>
<evidence type="ECO:0000256" key="3">
    <source>
        <dbReference type="ARBA" id="ARBA00022475"/>
    </source>
</evidence>
<sequence length="296" mass="32117">MKTSARITTRDATRAATGTPGKHRPAPVRRRRGRLRAAAFRWLVLVVLVAVWEAATRVAGSTFFPPPSTIVTRMHAMWFSGPPGRLFLTDLAVDNILPSLGRMAAGFAGGALAGVALGLALGLSSRTYDYLDGVLQFLRAIPPPALVTVFLVVFGFGLRMQLAFIMFSIVWPVLLNTADGARSVEPLHLQTCQVFRLSRAERLIRVVLPSALPKMFAGLRLALSLSLIVMVFAELLPGTTNGIGFQLTDAYSTFDLPAMWAAIVLLGVLGYLLNEVFLIVERRVLAWHHAATQTAG</sequence>
<dbReference type="InterPro" id="IPR000515">
    <property type="entry name" value="MetI-like"/>
</dbReference>
<reference evidence="11" key="1">
    <citation type="journal article" date="2019" name="Int. J. Syst. Evol. Microbiol.">
        <title>The Global Catalogue of Microorganisms (GCM) 10K type strain sequencing project: providing services to taxonomists for standard genome sequencing and annotation.</title>
        <authorList>
            <consortium name="The Broad Institute Genomics Platform"/>
            <consortium name="The Broad Institute Genome Sequencing Center for Infectious Disease"/>
            <person name="Wu L."/>
            <person name="Ma J."/>
        </authorList>
    </citation>
    <scope>NUCLEOTIDE SEQUENCE [LARGE SCALE GENOMIC DNA]</scope>
    <source>
        <strain evidence="11">JCM 17326</strain>
    </source>
</reference>
<feature type="transmembrane region" description="Helical" evidence="7">
    <location>
        <begin position="38"/>
        <end position="55"/>
    </location>
</feature>
<evidence type="ECO:0000256" key="8">
    <source>
        <dbReference type="SAM" id="MobiDB-lite"/>
    </source>
</evidence>
<dbReference type="PANTHER" id="PTHR30151:SF0">
    <property type="entry name" value="ABC TRANSPORTER PERMEASE PROTEIN MJ0413-RELATED"/>
    <property type="match status" value="1"/>
</dbReference>
<evidence type="ECO:0000313" key="10">
    <source>
        <dbReference type="EMBL" id="GAA3593726.1"/>
    </source>
</evidence>
<evidence type="ECO:0000256" key="2">
    <source>
        <dbReference type="ARBA" id="ARBA00022448"/>
    </source>
</evidence>
<keyword evidence="3" id="KW-1003">Cell membrane</keyword>
<protein>
    <submittedName>
        <fullName evidence="10">ABC transporter permease</fullName>
    </submittedName>
</protein>
<dbReference type="PANTHER" id="PTHR30151">
    <property type="entry name" value="ALKANE SULFONATE ABC TRANSPORTER-RELATED, MEMBRANE SUBUNIT"/>
    <property type="match status" value="1"/>
</dbReference>
<evidence type="ECO:0000256" key="7">
    <source>
        <dbReference type="RuleBase" id="RU363032"/>
    </source>
</evidence>
<dbReference type="CDD" id="cd06261">
    <property type="entry name" value="TM_PBP2"/>
    <property type="match status" value="1"/>
</dbReference>
<comment type="subcellular location">
    <subcellularLocation>
        <location evidence="1 7">Cell membrane</location>
        <topology evidence="1 7">Multi-pass membrane protein</topology>
    </subcellularLocation>
</comment>
<dbReference type="SUPFAM" id="SSF161098">
    <property type="entry name" value="MetI-like"/>
    <property type="match status" value="1"/>
</dbReference>
<comment type="similarity">
    <text evidence="7">Belongs to the binding-protein-dependent transport system permease family.</text>
</comment>
<dbReference type="PROSITE" id="PS50928">
    <property type="entry name" value="ABC_TM1"/>
    <property type="match status" value="1"/>
</dbReference>